<evidence type="ECO:0000259" key="5">
    <source>
        <dbReference type="PROSITE" id="PS51498"/>
    </source>
</evidence>
<dbReference type="GO" id="GO:0000224">
    <property type="term" value="F:peptide-N4-(N-acetyl-beta-glucosaminyl)asparagine amidase activity"/>
    <property type="evidence" value="ECO:0007669"/>
    <property type="project" value="TreeGrafter"/>
</dbReference>
<protein>
    <submittedName>
        <fullName evidence="6">Peptide-N(4)-(N-acetyl-beta-glucosaminyl)asparagine amidase, putative</fullName>
    </submittedName>
</protein>
<dbReference type="Gene3D" id="2.20.25.10">
    <property type="match status" value="1"/>
</dbReference>
<dbReference type="SUPFAM" id="SSF54001">
    <property type="entry name" value="Cysteine proteinases"/>
    <property type="match status" value="1"/>
</dbReference>
<comment type="similarity">
    <text evidence="1">Belongs to the transglutaminase-like superfamily. PNGase family.</text>
</comment>
<dbReference type="PROSITE" id="PS00036">
    <property type="entry name" value="BZIP_BASIC"/>
    <property type="match status" value="2"/>
</dbReference>
<dbReference type="RefSeq" id="XP_002907268.1">
    <property type="nucleotide sequence ID" value="XM_002907222.1"/>
</dbReference>
<dbReference type="GO" id="GO:0046872">
    <property type="term" value="F:metal ion binding"/>
    <property type="evidence" value="ECO:0007669"/>
    <property type="project" value="UniProtKB-KW"/>
</dbReference>
<dbReference type="Gene3D" id="1.20.58.2190">
    <property type="match status" value="1"/>
</dbReference>
<dbReference type="STRING" id="403677.D0MW19"/>
<keyword evidence="7" id="KW-1185">Reference proteome</keyword>
<dbReference type="InterPro" id="IPR050883">
    <property type="entry name" value="PNGase"/>
</dbReference>
<dbReference type="Gene3D" id="2.100.10.30">
    <property type="entry name" value="Jacalin-like lectin domain"/>
    <property type="match status" value="1"/>
</dbReference>
<dbReference type="PROSITE" id="PS51498">
    <property type="entry name" value="MABP"/>
    <property type="match status" value="1"/>
</dbReference>
<dbReference type="Gene3D" id="3.10.620.30">
    <property type="match status" value="1"/>
</dbReference>
<dbReference type="HOGENOM" id="CLU_003848_0_0_1"/>
<keyword evidence="3" id="KW-0862">Zinc</keyword>
<dbReference type="InterPro" id="IPR001229">
    <property type="entry name" value="Jacalin-like_lectin_dom"/>
</dbReference>
<evidence type="ECO:0000313" key="7">
    <source>
        <dbReference type="Proteomes" id="UP000006643"/>
    </source>
</evidence>
<dbReference type="CDD" id="cd14686">
    <property type="entry name" value="bZIP"/>
    <property type="match status" value="1"/>
</dbReference>
<dbReference type="InterPro" id="IPR036339">
    <property type="entry name" value="PUB-like_dom_sf"/>
</dbReference>
<dbReference type="InterPro" id="IPR002931">
    <property type="entry name" value="Transglutaminase-like"/>
</dbReference>
<sequence>MDIIIVYHRQEYYVSTQTSSDRKTLPVDLLQCQLLSLVGVMPEEQILMSSSGEILYSPSKRDVATIALSTARLFLFSSSASSPELASDWRQICTKSTFGDASVVQPAFRKITSTDSDPLATLVCEPCARTCTTDFQPVHPMEWNASKTLTSRFISDITVVTGEVDVAAPSGFTKLSVALNHSASGDYVYLCVQRGGPRALTQLHVLYEHLSNSINDPEKVILVDCNSLAEAKLRIGYDSVQVKGNMEQLTTLAITDVAVVVGDQPAPSSDYIKIPRDLNDGALGSECVFLYYRLAPLGGFVCDSSRQHSDFGECLFAARHMTGVTSILDLKEPQLSIAYLTLAAERRRGDMTLMDAHYRQHEPGMLKRLQSGLQRAQSYENKQMQDEALKRIPVDTLHGRARANKSPMPSYQDELVKQLLHWFKCEFFTWMNQPRCSSCSHDKTRSVRTEGPNTVEERAGQASRVEVYMCSSCGALTRFPRYNDPIKLLDTRTGRCGEWANCFTLCCRAMGFEARYVLDVTDHVWTEVYSEHFKRWLHCDSCEDQLDCPLTYEVGWGKKLSYIFSFAHDEVVDTARRYTRNWPEMRARRQDVSETWLQTTISQINQGLRDRQTPERAAVLTDRAQCEHEELQRGRSAQKTEVQGRVSGSAEWKSQRNEDGKEGAASADTASASSTAKTVVTVNAADTLQQICKNLVVGCQSAGCWNPYCCTGRTALGFPEVSDANERAALALQVATALSSNGFSPDSLSQLQCSKTMELRSFLWECQPLLYLPLQDPPSRAPLLDISGHGSHVKNTQHCALRKPFRIPHLDQVIDADTDSQDNGKAFGMQLCGDKGLAVSGELIPTFFVLSFLARIDQNEELTTKILDVVSVVTVRFNSVEFRVSWHQAERKFSCELKGGNIAQKASALLVFGQYAHIAIARGGSSIVVYVNGAQTAVVDGEWQADGQNITIIGPASGCSSIAAVVSHVAVIPAKSLGEMEAFCAAMKSFVSAPPLKAFGPDGERSEEKCGEAAAGAQSGYRAARVLMWGGDFFDGLQFVYEKAGAPAVFGTLVGNGSAKRHASHATVTLELLEDEVVSRVSGRTGAWTDSITLHTSFGRSITCGGKGGGDFNVATPADTEIRSISFKVGDHLTNLSAFVLESSGNALEGKTMQELRKLLSSSEPSSRQNAISADNIARQPEDSKFQRIRASNKFFATNVGAIGDELAKSFMLWCGFDVMTEQGELFFSFKPSQLHDKPTPQRVAAEAHKRIYFLKNVAFQAASRTRTCLSSLVNLPGRAHLSEVTMAQETLRPISAATISATDVSGLLARGSSPQRNNAVQIGKCPPPRTRRPRTPIALTEEDMRTLSADEIRKKKNRVSAQRDRDRKKQHVQDLEDMVCELWKRVQYLEGIITSMHPNQDLSGLYQSYEPYEVSRSLQPLTTGSLNEVDMTELAWLLDSIPMDPSNEDQPISLQSSINTMNVSATTIAALLGSGASSRVQHELVQVGKYPITTRCRRPRETIKLKLTEEEQRSLSQDEIRKLKNRVAAKRARGRAQHRVTDLENTVCELWKRG</sequence>
<dbReference type="InterPro" id="IPR046347">
    <property type="entry name" value="bZIP_sf"/>
</dbReference>
<dbReference type="InterPro" id="IPR038765">
    <property type="entry name" value="Papain-like_cys_pep_sf"/>
</dbReference>
<keyword evidence="2" id="KW-0479">Metal-binding</keyword>
<dbReference type="InterPro" id="IPR018997">
    <property type="entry name" value="PUB_domain"/>
</dbReference>
<feature type="region of interest" description="Disordered" evidence="4">
    <location>
        <begin position="628"/>
        <end position="675"/>
    </location>
</feature>
<dbReference type="InterPro" id="IPR036404">
    <property type="entry name" value="Jacalin-like_lectin_dom_sf"/>
</dbReference>
<dbReference type="eggNOG" id="KOG0909">
    <property type="taxonomic scope" value="Eukaryota"/>
</dbReference>
<dbReference type="InterPro" id="IPR023341">
    <property type="entry name" value="MABP"/>
</dbReference>
<dbReference type="Gene3D" id="1.20.5.170">
    <property type="match status" value="1"/>
</dbReference>
<dbReference type="SUPFAM" id="SSF57959">
    <property type="entry name" value="Leucine zipper domain"/>
    <property type="match status" value="1"/>
</dbReference>
<dbReference type="InterPro" id="IPR004827">
    <property type="entry name" value="bZIP"/>
</dbReference>
<dbReference type="GO" id="GO:0005634">
    <property type="term" value="C:nucleus"/>
    <property type="evidence" value="ECO:0007669"/>
    <property type="project" value="TreeGrafter"/>
</dbReference>
<dbReference type="GO" id="GO:0005829">
    <property type="term" value="C:cytosol"/>
    <property type="evidence" value="ECO:0007669"/>
    <property type="project" value="TreeGrafter"/>
</dbReference>
<dbReference type="Pfam" id="PF01419">
    <property type="entry name" value="Jacalin"/>
    <property type="match status" value="1"/>
</dbReference>
<dbReference type="EMBL" id="DS028120">
    <property type="protein sequence ID" value="EEY63832.1"/>
    <property type="molecule type" value="Genomic_DNA"/>
</dbReference>
<dbReference type="Pfam" id="PF01841">
    <property type="entry name" value="Transglut_core"/>
    <property type="match status" value="1"/>
</dbReference>
<feature type="domain" description="MABP" evidence="5">
    <location>
        <begin position="151"/>
        <end position="296"/>
    </location>
</feature>
<gene>
    <name evidence="6" type="ORF">PITG_02329</name>
</gene>
<dbReference type="GO" id="GO:0003700">
    <property type="term" value="F:DNA-binding transcription factor activity"/>
    <property type="evidence" value="ECO:0007669"/>
    <property type="project" value="InterPro"/>
</dbReference>
<dbReference type="Pfam" id="PF09409">
    <property type="entry name" value="PUB"/>
    <property type="match status" value="1"/>
</dbReference>
<dbReference type="VEuPathDB" id="FungiDB:PITG_02329"/>
<evidence type="ECO:0000256" key="2">
    <source>
        <dbReference type="ARBA" id="ARBA00022723"/>
    </source>
</evidence>
<reference evidence="7" key="1">
    <citation type="journal article" date="2009" name="Nature">
        <title>Genome sequence and analysis of the Irish potato famine pathogen Phytophthora infestans.</title>
        <authorList>
            <consortium name="The Broad Institute Genome Sequencing Platform"/>
            <person name="Haas B.J."/>
            <person name="Kamoun S."/>
            <person name="Zody M.C."/>
            <person name="Jiang R.H."/>
            <person name="Handsaker R.E."/>
            <person name="Cano L.M."/>
            <person name="Grabherr M."/>
            <person name="Kodira C.D."/>
            <person name="Raffaele S."/>
            <person name="Torto-Alalibo T."/>
            <person name="Bozkurt T.O."/>
            <person name="Ah-Fong A.M."/>
            <person name="Alvarado L."/>
            <person name="Anderson V.L."/>
            <person name="Armstrong M.R."/>
            <person name="Avrova A."/>
            <person name="Baxter L."/>
            <person name="Beynon J."/>
            <person name="Boevink P.C."/>
            <person name="Bollmann S.R."/>
            <person name="Bos J.I."/>
            <person name="Bulone V."/>
            <person name="Cai G."/>
            <person name="Cakir C."/>
            <person name="Carrington J.C."/>
            <person name="Chawner M."/>
            <person name="Conti L."/>
            <person name="Costanzo S."/>
            <person name="Ewan R."/>
            <person name="Fahlgren N."/>
            <person name="Fischbach M.A."/>
            <person name="Fugelstad J."/>
            <person name="Gilroy E.M."/>
            <person name="Gnerre S."/>
            <person name="Green P.J."/>
            <person name="Grenville-Briggs L.J."/>
            <person name="Griffith J."/>
            <person name="Grunwald N.J."/>
            <person name="Horn K."/>
            <person name="Horner N.R."/>
            <person name="Hu C.H."/>
            <person name="Huitema E."/>
            <person name="Jeong D.H."/>
            <person name="Jones A.M."/>
            <person name="Jones J.D."/>
            <person name="Jones R.W."/>
            <person name="Karlsson E.K."/>
            <person name="Kunjeti S.G."/>
            <person name="Lamour K."/>
            <person name="Liu Z."/>
            <person name="Ma L."/>
            <person name="Maclean D."/>
            <person name="Chibucos M.C."/>
            <person name="McDonald H."/>
            <person name="McWalters J."/>
            <person name="Meijer H.J."/>
            <person name="Morgan W."/>
            <person name="Morris P.F."/>
            <person name="Munro C.A."/>
            <person name="O'Neill K."/>
            <person name="Ospina-Giraldo M."/>
            <person name="Pinzon A."/>
            <person name="Pritchard L."/>
            <person name="Ramsahoye B."/>
            <person name="Ren Q."/>
            <person name="Restrepo S."/>
            <person name="Roy S."/>
            <person name="Sadanandom A."/>
            <person name="Savidor A."/>
            <person name="Schornack S."/>
            <person name="Schwartz D.C."/>
            <person name="Schumann U.D."/>
            <person name="Schwessinger B."/>
            <person name="Seyer L."/>
            <person name="Sharpe T."/>
            <person name="Silvar C."/>
            <person name="Song J."/>
            <person name="Studholme D.J."/>
            <person name="Sykes S."/>
            <person name="Thines M."/>
            <person name="van de Vondervoort P.J."/>
            <person name="Phuntumart V."/>
            <person name="Wawra S."/>
            <person name="Weide R."/>
            <person name="Win J."/>
            <person name="Young C."/>
            <person name="Zhou S."/>
            <person name="Fry W."/>
            <person name="Meyers B.C."/>
            <person name="van West P."/>
            <person name="Ristaino J."/>
            <person name="Govers F."/>
            <person name="Birch P.R."/>
            <person name="Whisson S.C."/>
            <person name="Judelson H.S."/>
            <person name="Nusbaum C."/>
        </authorList>
    </citation>
    <scope>NUCLEOTIDE SEQUENCE [LARGE SCALE GENOMIC DNA]</scope>
    <source>
        <strain evidence="7">T30-4</strain>
    </source>
</reference>
<dbReference type="PANTHER" id="PTHR12143:SF19">
    <property type="entry name" value="PEPTIDE-N(4)-(N-ACETYL-BETA-GLUCOSAMINYL)ASPARAGINE AMIDASE"/>
    <property type="match status" value="1"/>
</dbReference>
<dbReference type="Gene3D" id="2.100.10.50">
    <property type="match status" value="1"/>
</dbReference>
<organism evidence="6 7">
    <name type="scientific">Phytophthora infestans (strain T30-4)</name>
    <name type="common">Potato late blight agent</name>
    <dbReference type="NCBI Taxonomy" id="403677"/>
    <lineage>
        <taxon>Eukaryota</taxon>
        <taxon>Sar</taxon>
        <taxon>Stramenopiles</taxon>
        <taxon>Oomycota</taxon>
        <taxon>Peronosporomycetes</taxon>
        <taxon>Peronosporales</taxon>
        <taxon>Peronosporaceae</taxon>
        <taxon>Phytophthora</taxon>
    </lineage>
</organism>
<accession>D0MW19</accession>
<evidence type="ECO:0000313" key="6">
    <source>
        <dbReference type="EMBL" id="EEY63832.1"/>
    </source>
</evidence>
<dbReference type="OMA" id="FEMDIAP"/>
<proteinExistence type="inferred from homology"/>
<dbReference type="Proteomes" id="UP000006643">
    <property type="component" value="Unassembled WGS sequence"/>
</dbReference>
<feature type="compositionally biased region" description="Low complexity" evidence="4">
    <location>
        <begin position="664"/>
        <end position="675"/>
    </location>
</feature>
<dbReference type="CDD" id="cd09212">
    <property type="entry name" value="PUB"/>
    <property type="match status" value="1"/>
</dbReference>
<feature type="region of interest" description="Disordered" evidence="4">
    <location>
        <begin position="1311"/>
        <end position="1335"/>
    </location>
</feature>
<dbReference type="PANTHER" id="PTHR12143">
    <property type="entry name" value="PEPTIDE N-GLYCANASE PNGASE -RELATED"/>
    <property type="match status" value="1"/>
</dbReference>
<dbReference type="KEGG" id="pif:PITG_02329"/>
<dbReference type="GO" id="GO:0006516">
    <property type="term" value="P:glycoprotein catabolic process"/>
    <property type="evidence" value="ECO:0007669"/>
    <property type="project" value="TreeGrafter"/>
</dbReference>
<dbReference type="SMART" id="SM00460">
    <property type="entry name" value="TGc"/>
    <property type="match status" value="1"/>
</dbReference>
<evidence type="ECO:0000256" key="3">
    <source>
        <dbReference type="ARBA" id="ARBA00022833"/>
    </source>
</evidence>
<dbReference type="SUPFAM" id="SSF51101">
    <property type="entry name" value="Mannose-binding lectins"/>
    <property type="match status" value="1"/>
</dbReference>
<dbReference type="SUPFAM" id="SSF143503">
    <property type="entry name" value="PUG domain-like"/>
    <property type="match status" value="1"/>
</dbReference>
<feature type="compositionally biased region" description="Basic and acidic residues" evidence="4">
    <location>
        <begin position="653"/>
        <end position="662"/>
    </location>
</feature>
<name>D0MW19_PHYIT</name>
<dbReference type="GeneID" id="9469788"/>
<evidence type="ECO:0000256" key="1">
    <source>
        <dbReference type="ARBA" id="ARBA00009390"/>
    </source>
</evidence>
<dbReference type="Pfam" id="PF07716">
    <property type="entry name" value="bZIP_2"/>
    <property type="match status" value="1"/>
</dbReference>
<evidence type="ECO:0000256" key="4">
    <source>
        <dbReference type="SAM" id="MobiDB-lite"/>
    </source>
</evidence>
<dbReference type="InParanoid" id="D0MW19"/>
<dbReference type="OrthoDB" id="409136at2759"/>